<dbReference type="InterPro" id="IPR035994">
    <property type="entry name" value="Nucleoside_phosphorylase_sf"/>
</dbReference>
<dbReference type="KEGG" id="amyt:AMYT_0386"/>
<evidence type="ECO:0000313" key="3">
    <source>
        <dbReference type="Proteomes" id="UP000290092"/>
    </source>
</evidence>
<protein>
    <submittedName>
        <fullName evidence="2">Nucleoside phosphorylase</fullName>
    </submittedName>
</protein>
<dbReference type="GO" id="GO:0009116">
    <property type="term" value="P:nucleoside metabolic process"/>
    <property type="evidence" value="ECO:0007669"/>
    <property type="project" value="InterPro"/>
</dbReference>
<sequence>MNKTLIHSALLCECQILINYYKLKQDKSVQGFKLFYNEEIVIAVSGIGKENTLSALDYVFKNFQIDKAINIGTAGCKDKKIKIGTLFCTNKNLENIAYATLSTFDIPINDPLKIKTTLIDMEAIYFEEVCKKFIDNILILKVVSDHLDIKIPKKSYIIELMQNSFKQWKDLI</sequence>
<dbReference type="InterPro" id="IPR000845">
    <property type="entry name" value="Nucleoside_phosphorylase_d"/>
</dbReference>
<dbReference type="EMBL" id="NXID01000032">
    <property type="protein sequence ID" value="RXK15280.1"/>
    <property type="molecule type" value="Genomic_DNA"/>
</dbReference>
<organism evidence="2 3">
    <name type="scientific">Malaciobacter mytili LMG 24559</name>
    <dbReference type="NCBI Taxonomy" id="1032238"/>
    <lineage>
        <taxon>Bacteria</taxon>
        <taxon>Pseudomonadati</taxon>
        <taxon>Campylobacterota</taxon>
        <taxon>Epsilonproteobacteria</taxon>
        <taxon>Campylobacterales</taxon>
        <taxon>Arcobacteraceae</taxon>
        <taxon>Malaciobacter</taxon>
    </lineage>
</organism>
<comment type="caution">
    <text evidence="2">The sequence shown here is derived from an EMBL/GenBank/DDBJ whole genome shotgun (WGS) entry which is preliminary data.</text>
</comment>
<gene>
    <name evidence="2" type="ORF">CP985_09450</name>
</gene>
<proteinExistence type="predicted"/>
<dbReference type="Pfam" id="PF01048">
    <property type="entry name" value="PNP_UDP_1"/>
    <property type="match status" value="1"/>
</dbReference>
<evidence type="ECO:0000313" key="2">
    <source>
        <dbReference type="EMBL" id="RXK15280.1"/>
    </source>
</evidence>
<keyword evidence="3" id="KW-1185">Reference proteome</keyword>
<dbReference type="RefSeq" id="WP_114840882.1">
    <property type="nucleotide sequence ID" value="NZ_CP031219.1"/>
</dbReference>
<feature type="domain" description="Nucleoside phosphorylase" evidence="1">
    <location>
        <begin position="37"/>
        <end position="91"/>
    </location>
</feature>
<name>A0AAX2AFB8_9BACT</name>
<dbReference type="Gene3D" id="3.40.50.1580">
    <property type="entry name" value="Nucleoside phosphorylase domain"/>
    <property type="match status" value="2"/>
</dbReference>
<accession>A0AAX2AFB8</accession>
<dbReference type="GO" id="GO:0003824">
    <property type="term" value="F:catalytic activity"/>
    <property type="evidence" value="ECO:0007669"/>
    <property type="project" value="InterPro"/>
</dbReference>
<dbReference type="Proteomes" id="UP000290092">
    <property type="component" value="Unassembled WGS sequence"/>
</dbReference>
<dbReference type="AlphaFoldDB" id="A0AAX2AFB8"/>
<evidence type="ECO:0000259" key="1">
    <source>
        <dbReference type="Pfam" id="PF01048"/>
    </source>
</evidence>
<reference evidence="2 3" key="1">
    <citation type="submission" date="2017-09" db="EMBL/GenBank/DDBJ databases">
        <title>Genomics of the genus Arcobacter.</title>
        <authorList>
            <person name="Perez-Cataluna A."/>
            <person name="Figueras M.J."/>
            <person name="Salas-Masso N."/>
        </authorList>
    </citation>
    <scope>NUCLEOTIDE SEQUENCE [LARGE SCALE GENOMIC DNA]</scope>
    <source>
        <strain evidence="2 3">CECT 7386</strain>
    </source>
</reference>
<dbReference type="SUPFAM" id="SSF53167">
    <property type="entry name" value="Purine and uridine phosphorylases"/>
    <property type="match status" value="1"/>
</dbReference>